<accession>A0ABS4SBX6</accession>
<gene>
    <name evidence="2" type="ORF">J2Z81_002988</name>
</gene>
<feature type="transmembrane region" description="Helical" evidence="1">
    <location>
        <begin position="138"/>
        <end position="160"/>
    </location>
</feature>
<feature type="transmembrane region" description="Helical" evidence="1">
    <location>
        <begin position="172"/>
        <end position="198"/>
    </location>
</feature>
<feature type="transmembrane region" description="Helical" evidence="1">
    <location>
        <begin position="20"/>
        <end position="40"/>
    </location>
</feature>
<feature type="transmembrane region" description="Helical" evidence="1">
    <location>
        <begin position="46"/>
        <end position="67"/>
    </location>
</feature>
<feature type="transmembrane region" description="Helical" evidence="1">
    <location>
        <begin position="231"/>
        <end position="254"/>
    </location>
</feature>
<name>A0ABS4SBX6_9BACI</name>
<keyword evidence="1" id="KW-0472">Membrane</keyword>
<evidence type="ECO:0008006" key="4">
    <source>
        <dbReference type="Google" id="ProtNLM"/>
    </source>
</evidence>
<evidence type="ECO:0000313" key="3">
    <source>
        <dbReference type="Proteomes" id="UP001519294"/>
    </source>
</evidence>
<evidence type="ECO:0000313" key="2">
    <source>
        <dbReference type="EMBL" id="MBP2259000.1"/>
    </source>
</evidence>
<organism evidence="2 3">
    <name type="scientific">Virgibacillus alimentarius</name>
    <dbReference type="NCBI Taxonomy" id="698769"/>
    <lineage>
        <taxon>Bacteria</taxon>
        <taxon>Bacillati</taxon>
        <taxon>Bacillota</taxon>
        <taxon>Bacilli</taxon>
        <taxon>Bacillales</taxon>
        <taxon>Bacillaceae</taxon>
        <taxon>Virgibacillus</taxon>
    </lineage>
</organism>
<protein>
    <recommendedName>
        <fullName evidence="4">ABC transporter permease</fullName>
    </recommendedName>
</protein>
<proteinExistence type="predicted"/>
<sequence length="260" mass="30298">MTAFKGLLKKDFYISRHWMITILVGDLVLLLVPLGLGIYIDEPLSFMPIVLFMLLGFHIFFQPTMLLQMLHLEGKTQLWLYNTQSSRRLFISKFIVAFSYQFISQVFLTGIGFIIFQFIKDIVDIHIPLQTLFKGTVIFNVALLLIALYFACWVIFYWSIYHSLSRLIPTGFFRWLILFLLFVGYNLISAFIAKIGFISELVSKWTVPVMINQTFTYTDGAWETGVNAVDFPVMIFIVYVFLGFALFFFSSWLLDRKVEV</sequence>
<keyword evidence="3" id="KW-1185">Reference proteome</keyword>
<feature type="transmembrane region" description="Helical" evidence="1">
    <location>
        <begin position="94"/>
        <end position="118"/>
    </location>
</feature>
<comment type="caution">
    <text evidence="2">The sequence shown here is derived from an EMBL/GenBank/DDBJ whole genome shotgun (WGS) entry which is preliminary data.</text>
</comment>
<dbReference type="RefSeq" id="WP_029270250.1">
    <property type="nucleotide sequence ID" value="NZ_JAGIKX010000045.1"/>
</dbReference>
<dbReference type="Proteomes" id="UP001519294">
    <property type="component" value="Unassembled WGS sequence"/>
</dbReference>
<evidence type="ECO:0000256" key="1">
    <source>
        <dbReference type="SAM" id="Phobius"/>
    </source>
</evidence>
<keyword evidence="1" id="KW-0812">Transmembrane</keyword>
<dbReference type="EMBL" id="JAGIKX010000045">
    <property type="protein sequence ID" value="MBP2259000.1"/>
    <property type="molecule type" value="Genomic_DNA"/>
</dbReference>
<keyword evidence="1" id="KW-1133">Transmembrane helix</keyword>
<reference evidence="2 3" key="1">
    <citation type="submission" date="2021-03" db="EMBL/GenBank/DDBJ databases">
        <title>Genomic Encyclopedia of Type Strains, Phase IV (KMG-IV): sequencing the most valuable type-strain genomes for metagenomic binning, comparative biology and taxonomic classification.</title>
        <authorList>
            <person name="Goeker M."/>
        </authorList>
    </citation>
    <scope>NUCLEOTIDE SEQUENCE [LARGE SCALE GENOMIC DNA]</scope>
    <source>
        <strain evidence="2 3">DSM 25790</strain>
    </source>
</reference>